<dbReference type="Gene3D" id="2.40.128.130">
    <property type="entry name" value="Autotransporter beta-domain"/>
    <property type="match status" value="1"/>
</dbReference>
<dbReference type="SUPFAM" id="SSF103515">
    <property type="entry name" value="Autotransporter"/>
    <property type="match status" value="1"/>
</dbReference>
<dbReference type="RefSeq" id="WP_083077893.1">
    <property type="nucleotide sequence ID" value="NZ_CP053562.1"/>
</dbReference>
<reference evidence="3 4" key="1">
    <citation type="submission" date="2020-05" db="EMBL/GenBank/DDBJ databases">
        <title>Thioclava electrotropha strain Elox9 finished genome.</title>
        <authorList>
            <person name="Rowe A.R."/>
            <person name="Wilbanks E.G."/>
        </authorList>
    </citation>
    <scope>NUCLEOTIDE SEQUENCE [LARGE SCALE GENOMIC DNA]</scope>
    <source>
        <strain evidence="3 4">Elox9</strain>
    </source>
</reference>
<feature type="chain" id="PRO_5047387972" evidence="1">
    <location>
        <begin position="29"/>
        <end position="739"/>
    </location>
</feature>
<evidence type="ECO:0000313" key="4">
    <source>
        <dbReference type="Proteomes" id="UP000192422"/>
    </source>
</evidence>
<organism evidence="3 4">
    <name type="scientific">Thioclava electrotropha</name>
    <dbReference type="NCBI Taxonomy" id="1549850"/>
    <lineage>
        <taxon>Bacteria</taxon>
        <taxon>Pseudomonadati</taxon>
        <taxon>Pseudomonadota</taxon>
        <taxon>Alphaproteobacteria</taxon>
        <taxon>Rhodobacterales</taxon>
        <taxon>Paracoccaceae</taxon>
        <taxon>Thioclava</taxon>
    </lineage>
</organism>
<dbReference type="InterPro" id="IPR036709">
    <property type="entry name" value="Autotransporte_beta_dom_sf"/>
</dbReference>
<evidence type="ECO:0000259" key="2">
    <source>
        <dbReference type="PROSITE" id="PS51208"/>
    </source>
</evidence>
<dbReference type="EMBL" id="CP053562">
    <property type="protein sequence ID" value="QPZ91111.1"/>
    <property type="molecule type" value="Genomic_DNA"/>
</dbReference>
<accession>A0ABX6YTP3</accession>
<feature type="domain" description="Autotransporter" evidence="2">
    <location>
        <begin position="462"/>
        <end position="739"/>
    </location>
</feature>
<protein>
    <submittedName>
        <fullName evidence="3">Choice-of-anchor F family protein</fullName>
    </submittedName>
</protein>
<evidence type="ECO:0000256" key="1">
    <source>
        <dbReference type="SAM" id="SignalP"/>
    </source>
</evidence>
<gene>
    <name evidence="3" type="ORF">AKL02_009495</name>
</gene>
<proteinExistence type="predicted"/>
<feature type="signal peptide" evidence="1">
    <location>
        <begin position="1"/>
        <end position="28"/>
    </location>
</feature>
<evidence type="ECO:0000313" key="3">
    <source>
        <dbReference type="EMBL" id="QPZ91111.1"/>
    </source>
</evidence>
<dbReference type="InterPro" id="IPR005546">
    <property type="entry name" value="Autotransporte_beta"/>
</dbReference>
<keyword evidence="1" id="KW-0732">Signal</keyword>
<dbReference type="Proteomes" id="UP000192422">
    <property type="component" value="Chromosome"/>
</dbReference>
<dbReference type="Pfam" id="PF03797">
    <property type="entry name" value="Autotransporter"/>
    <property type="match status" value="1"/>
</dbReference>
<name>A0ABX6YTP3_9RHOB</name>
<dbReference type="NCBIfam" id="NF033657">
    <property type="entry name" value="choice_anch_F"/>
    <property type="match status" value="1"/>
</dbReference>
<sequence>MSNTLLTNLKRTVAPAALLLCLGNPAWSGTFDDAPVISVTGDGLIFSDPAEGVQPPGLKAVTGEVNADFPNTNNPKDITNCLMANTPDFTCTAPPGSGKRVKTQLTGPTPMDIMLSTQSSGGITEYYTYGKTSNLTGARIIAFKVQLGTGSGDSFTPFDPSDPQTAALFDPDYISKFNLPDGLFGDGGQEEAGIGFFDSTSAEMTIANTANTLDATNLSNSVLATYFGNSLIDNSMLPKAIFWDATGTAVASDEAQLIAWYNLSAGQWQYGNLGVDSSTYLDSKLQAMADSLGVTVADLGYTGGGAVPADIVAAMQANGLYTQDVVEDLRNLNLNYIIDLGDVAGSNVTMRIAPIFAPIVEQTATRYQFATAGRLDAAANIPYLDIGNAETYQTAISDIMAITDPVARNDMLETTGYSFLPAFGAVGFEFGQNITKGIGRPVAQTQNGSVTLSTMGGPTSWKIGDDTYAFVSAGAQKANYDRTTNAIGYDVKSHYMMLGGEKFVGNQVSVGLFGGYSDGTSDADQSRGSIDGSGGFVGGFVRTAFGNGGAAQFMIGYQDLSYDMSRNVMGSTARASTDGHQVFGAIDAEYMFGQDRLRFGPTGSLEMYHLSVDGFDETGAGAWNLSVGDQSGTVTVASAGMRGQYALSSSAQAPTLSGAIKYNKVSGDDQLVQTAFVGLPSSATPVDGFDMNWVTADVGIDVPLSQTGTFSSSLHAGISGTFSSDYESHALQLSFNAKF</sequence>
<dbReference type="PROSITE" id="PS51208">
    <property type="entry name" value="AUTOTRANSPORTER"/>
    <property type="match status" value="1"/>
</dbReference>
<dbReference type="SMART" id="SM00869">
    <property type="entry name" value="Autotransporter"/>
    <property type="match status" value="1"/>
</dbReference>
<keyword evidence="4" id="KW-1185">Reference proteome</keyword>